<gene>
    <name evidence="2" type="ORF">KFE25_012900</name>
</gene>
<evidence type="ECO:0000313" key="3">
    <source>
        <dbReference type="Proteomes" id="UP000751190"/>
    </source>
</evidence>
<proteinExistence type="predicted"/>
<feature type="region of interest" description="Disordered" evidence="1">
    <location>
        <begin position="121"/>
        <end position="142"/>
    </location>
</feature>
<name>A0A8J5XDL3_DIALT</name>
<evidence type="ECO:0000313" key="2">
    <source>
        <dbReference type="EMBL" id="KAG8458702.1"/>
    </source>
</evidence>
<keyword evidence="3" id="KW-1185">Reference proteome</keyword>
<protein>
    <submittedName>
        <fullName evidence="2">Uncharacterized protein</fullName>
    </submittedName>
</protein>
<comment type="caution">
    <text evidence="2">The sequence shown here is derived from an EMBL/GenBank/DDBJ whole genome shotgun (WGS) entry which is preliminary data.</text>
</comment>
<sequence length="293" mass="31999">MQPRSLLERFDESECDEASAELGFAAELACMTEALAHAYAEGELAVRSAVERHRHEIFEQDCYELALAELRTQGGDDALRVQILCASSFEAPRTLWTNEPEASAVRATPKLDEEAALVDVDGGTPRVPRSPHLTSPSSAADADKALAPWSQLEFERQERLAVQDILELRRAESNGVATRLRQADDERKRLTLALAAKKHLEAKFAIVESQLAHAVEQERASINSIVSHALAEQKAALEHGFKEKTEAAARQRAAREAHARQQQAHAASRGAPRGAVLALDLMHLAAKSALPAE</sequence>
<accession>A0A8J5XDL3</accession>
<evidence type="ECO:0000256" key="1">
    <source>
        <dbReference type="SAM" id="MobiDB-lite"/>
    </source>
</evidence>
<dbReference type="AlphaFoldDB" id="A0A8J5XDL3"/>
<reference evidence="2" key="1">
    <citation type="submission" date="2021-05" db="EMBL/GenBank/DDBJ databases">
        <title>The genome of the haptophyte Pavlova lutheri (Diacronema luteri, Pavlovales) - a model for lipid biosynthesis in eukaryotic algae.</title>
        <authorList>
            <person name="Hulatt C.J."/>
            <person name="Posewitz M.C."/>
        </authorList>
    </citation>
    <scope>NUCLEOTIDE SEQUENCE</scope>
    <source>
        <strain evidence="2">NIVA-4/92</strain>
    </source>
</reference>
<dbReference type="Proteomes" id="UP000751190">
    <property type="component" value="Unassembled WGS sequence"/>
</dbReference>
<dbReference type="EMBL" id="JAGTXO010000048">
    <property type="protein sequence ID" value="KAG8458702.1"/>
    <property type="molecule type" value="Genomic_DNA"/>
</dbReference>
<organism evidence="2 3">
    <name type="scientific">Diacronema lutheri</name>
    <name type="common">Unicellular marine alga</name>
    <name type="synonym">Monochrysis lutheri</name>
    <dbReference type="NCBI Taxonomy" id="2081491"/>
    <lineage>
        <taxon>Eukaryota</taxon>
        <taxon>Haptista</taxon>
        <taxon>Haptophyta</taxon>
        <taxon>Pavlovophyceae</taxon>
        <taxon>Pavlovales</taxon>
        <taxon>Pavlovaceae</taxon>
        <taxon>Diacronema</taxon>
    </lineage>
</organism>